<dbReference type="EMBL" id="DRIH01000161">
    <property type="protein sequence ID" value="HEC68096.1"/>
    <property type="molecule type" value="Genomic_DNA"/>
</dbReference>
<accession>A0A7C2ALJ3</accession>
<comment type="caution">
    <text evidence="1">The sequence shown here is derived from an EMBL/GenBank/DDBJ whole genome shotgun (WGS) entry which is preliminary data.</text>
</comment>
<protein>
    <recommendedName>
        <fullName evidence="2">Restriction endonuclease type IV Mrr domain-containing protein</fullName>
    </recommendedName>
</protein>
<gene>
    <name evidence="1" type="ORF">ENI35_04720</name>
</gene>
<reference evidence="1" key="1">
    <citation type="journal article" date="2020" name="mSystems">
        <title>Genome- and Community-Level Interaction Insights into Carbon Utilization and Element Cycling Functions of Hydrothermarchaeota in Hydrothermal Sediment.</title>
        <authorList>
            <person name="Zhou Z."/>
            <person name="Liu Y."/>
            <person name="Xu W."/>
            <person name="Pan J."/>
            <person name="Luo Z.H."/>
            <person name="Li M."/>
        </authorList>
    </citation>
    <scope>NUCLEOTIDE SEQUENCE [LARGE SCALE GENOMIC DNA]</scope>
    <source>
        <strain evidence="1">HyVt-389</strain>
    </source>
</reference>
<evidence type="ECO:0008006" key="2">
    <source>
        <dbReference type="Google" id="ProtNLM"/>
    </source>
</evidence>
<proteinExistence type="predicted"/>
<sequence length="427" mass="49782">MKNFNPKQILVETLEKQYQVESIRGKDVIALNSKAILYVRYNKNAGSTKNLLGKFWFGITKSEYDKYADENLFIVCACVFAPSQIDYLIFPSDRFEEIKRDIKLQSGQWKFNLLKINDKRYYLQIPHKGRYNVTEFLNYFDFTPKEFRKGYSPKLGEFKPMVTKKEESIVPPKEAMNLEDELLLTSKDSSKPKNFEIALEKFFNEIGFSARRIGGPGETDVLIFEPVRFIVDGKSTKTDSKSSINFTRIKRHMKENNAEFMVVVSVGFDPAVGRDAEMEGATLIDVQTLITILKIHREYVLSPFDYIEILKQPGMITDEKLSLLQEKTEYQNNMLIKSLILLENLDFTPRNIDEIKGRIDLYCEQKQMPMIGKREIEKLLIFLSHDLLRIVNQEDGKYSLRFTLSLSKEKLKNTIRRLCTESLELKR</sequence>
<evidence type="ECO:0000313" key="1">
    <source>
        <dbReference type="EMBL" id="HEC68096.1"/>
    </source>
</evidence>
<name>A0A7C2ALJ3_DESA2</name>
<dbReference type="Proteomes" id="UP000885738">
    <property type="component" value="Unassembled WGS sequence"/>
</dbReference>
<dbReference type="AlphaFoldDB" id="A0A7C2ALJ3"/>
<organism evidence="1">
    <name type="scientific">Desulfofervidus auxilii</name>
    <dbReference type="NCBI Taxonomy" id="1621989"/>
    <lineage>
        <taxon>Bacteria</taxon>
        <taxon>Pseudomonadati</taxon>
        <taxon>Thermodesulfobacteriota</taxon>
        <taxon>Candidatus Desulfofervidia</taxon>
        <taxon>Candidatus Desulfofervidales</taxon>
        <taxon>Candidatus Desulfofervidaceae</taxon>
        <taxon>Candidatus Desulfofervidus</taxon>
    </lineage>
</organism>